<feature type="domain" description="Impact N-terminal" evidence="2">
    <location>
        <begin position="21"/>
        <end position="126"/>
    </location>
</feature>
<dbReference type="eggNOG" id="COG1739">
    <property type="taxonomic scope" value="Bacteria"/>
</dbReference>
<sequence>MLFDDTYRTLGQQGEGIVRDKGSKFLGFAFPVRTEEDVKIHLASIHSLHPKARHYCWAVRFTTDRSIFKLNDDGEPSGSAARPILNTLLSFDVTNVLIIVVRYFGGTLLGIPGLIHAYKNAAVEALNNAVIIEKSLMDVYRFEFGYIDMNSVMRIIKDFEIHILNQEFDNDCAMELEIRKGNLDSVLGKMEKVNNLKMTYLYSC</sequence>
<dbReference type="AlphaFoldDB" id="R9H648"/>
<name>R9H648_9SPHI</name>
<dbReference type="PANTHER" id="PTHR16301">
    <property type="entry name" value="IMPACT-RELATED"/>
    <property type="match status" value="1"/>
</dbReference>
<dbReference type="STRING" id="1150600.ADIARSV_0255"/>
<keyword evidence="4" id="KW-1185">Reference proteome</keyword>
<proteinExistence type="inferred from homology"/>
<dbReference type="PATRIC" id="fig|1150600.3.peg.251"/>
<reference evidence="3 4" key="1">
    <citation type="journal article" date="2013" name="Genome Announc.">
        <title>Draft Genome Sequence of Arcticibacter svalbardensis Strain MN12-7T, a Member of the Family Sphingobacteriaceae Isolated from an Arctic Soil Sample.</title>
        <authorList>
            <person name="Shivaji S."/>
            <person name="Ara S."/>
            <person name="Prasad S."/>
            <person name="Manasa B.P."/>
            <person name="Begum Z."/>
            <person name="Singh A."/>
            <person name="Kumar Pinnaka A."/>
        </authorList>
    </citation>
    <scope>NUCLEOTIDE SEQUENCE [LARGE SCALE GENOMIC DNA]</scope>
    <source>
        <strain evidence="3 4">MN12-7</strain>
    </source>
</reference>
<evidence type="ECO:0000259" key="2">
    <source>
        <dbReference type="Pfam" id="PF01205"/>
    </source>
</evidence>
<dbReference type="Pfam" id="PF01205">
    <property type="entry name" value="Impact_N"/>
    <property type="match status" value="1"/>
</dbReference>
<dbReference type="InterPro" id="IPR020568">
    <property type="entry name" value="Ribosomal_Su5_D2-typ_SF"/>
</dbReference>
<evidence type="ECO:0000313" key="3">
    <source>
        <dbReference type="EMBL" id="EOR96624.1"/>
    </source>
</evidence>
<dbReference type="InterPro" id="IPR036956">
    <property type="entry name" value="Impact_N_sf"/>
</dbReference>
<dbReference type="GO" id="GO:0005737">
    <property type="term" value="C:cytoplasm"/>
    <property type="evidence" value="ECO:0007669"/>
    <property type="project" value="TreeGrafter"/>
</dbReference>
<protein>
    <recommendedName>
        <fullName evidence="2">Impact N-terminal domain-containing protein</fullName>
    </recommendedName>
</protein>
<evidence type="ECO:0000313" key="4">
    <source>
        <dbReference type="Proteomes" id="UP000014174"/>
    </source>
</evidence>
<evidence type="ECO:0000256" key="1">
    <source>
        <dbReference type="ARBA" id="ARBA00007665"/>
    </source>
</evidence>
<accession>R9H648</accession>
<dbReference type="InterPro" id="IPR023582">
    <property type="entry name" value="Impact"/>
</dbReference>
<dbReference type="GO" id="GO:0006446">
    <property type="term" value="P:regulation of translational initiation"/>
    <property type="evidence" value="ECO:0007669"/>
    <property type="project" value="TreeGrafter"/>
</dbReference>
<dbReference type="SUPFAM" id="SSF54211">
    <property type="entry name" value="Ribosomal protein S5 domain 2-like"/>
    <property type="match status" value="1"/>
</dbReference>
<dbReference type="Gene3D" id="3.30.230.30">
    <property type="entry name" value="Impact, N-terminal domain"/>
    <property type="match status" value="1"/>
</dbReference>
<dbReference type="Proteomes" id="UP000014174">
    <property type="component" value="Unassembled WGS sequence"/>
</dbReference>
<gene>
    <name evidence="3" type="ORF">ADIARSV_0255</name>
</gene>
<dbReference type="OrthoDB" id="9813771at2"/>
<dbReference type="EMBL" id="AQPN01000008">
    <property type="protein sequence ID" value="EOR96624.1"/>
    <property type="molecule type" value="Genomic_DNA"/>
</dbReference>
<comment type="caution">
    <text evidence="3">The sequence shown here is derived from an EMBL/GenBank/DDBJ whole genome shotgun (WGS) entry which is preliminary data.</text>
</comment>
<comment type="similarity">
    <text evidence="1">Belongs to the IMPACT family.</text>
</comment>
<dbReference type="RefSeq" id="WP_016193509.1">
    <property type="nucleotide sequence ID" value="NZ_AQPN01000008.1"/>
</dbReference>
<organism evidence="3 4">
    <name type="scientific">Arcticibacter svalbardensis MN12-7</name>
    <dbReference type="NCBI Taxonomy" id="1150600"/>
    <lineage>
        <taxon>Bacteria</taxon>
        <taxon>Pseudomonadati</taxon>
        <taxon>Bacteroidota</taxon>
        <taxon>Sphingobacteriia</taxon>
        <taxon>Sphingobacteriales</taxon>
        <taxon>Sphingobacteriaceae</taxon>
        <taxon>Arcticibacter</taxon>
    </lineage>
</organism>
<dbReference type="InterPro" id="IPR001498">
    <property type="entry name" value="Impact_N"/>
</dbReference>
<dbReference type="PANTHER" id="PTHR16301:SF20">
    <property type="entry name" value="IMPACT FAMILY MEMBER YIGZ"/>
    <property type="match status" value="1"/>
</dbReference>